<evidence type="ECO:0000313" key="2">
    <source>
        <dbReference type="Proteomes" id="UP001055879"/>
    </source>
</evidence>
<accession>A0ACB8YGJ2</accession>
<dbReference type="Proteomes" id="UP001055879">
    <property type="component" value="Linkage Group LG12"/>
</dbReference>
<sequence length="135" mass="14075">MSNRNDDEKGLLWKLPALYSDKLGKLGPAFGVGAGCGIGFGVGMIGGAGLGPGIPGLQIGFGFGAGCGVGVGFGYGAGRGIAYDENRQHSNLTRAFRGPATFPIQDEIGGLIDEVVVNTKKLIKATHREVEKWRR</sequence>
<reference evidence="2" key="1">
    <citation type="journal article" date="2022" name="Mol. Ecol. Resour.">
        <title>The genomes of chicory, endive, great burdock and yacon provide insights into Asteraceae palaeo-polyploidization history and plant inulin production.</title>
        <authorList>
            <person name="Fan W."/>
            <person name="Wang S."/>
            <person name="Wang H."/>
            <person name="Wang A."/>
            <person name="Jiang F."/>
            <person name="Liu H."/>
            <person name="Zhao H."/>
            <person name="Xu D."/>
            <person name="Zhang Y."/>
        </authorList>
    </citation>
    <scope>NUCLEOTIDE SEQUENCE [LARGE SCALE GENOMIC DNA]</scope>
    <source>
        <strain evidence="2">cv. Niubang</strain>
    </source>
</reference>
<proteinExistence type="predicted"/>
<gene>
    <name evidence="1" type="ORF">L6452_33829</name>
</gene>
<organism evidence="1 2">
    <name type="scientific">Arctium lappa</name>
    <name type="common">Greater burdock</name>
    <name type="synonym">Lappa major</name>
    <dbReference type="NCBI Taxonomy" id="4217"/>
    <lineage>
        <taxon>Eukaryota</taxon>
        <taxon>Viridiplantae</taxon>
        <taxon>Streptophyta</taxon>
        <taxon>Embryophyta</taxon>
        <taxon>Tracheophyta</taxon>
        <taxon>Spermatophyta</taxon>
        <taxon>Magnoliopsida</taxon>
        <taxon>eudicotyledons</taxon>
        <taxon>Gunneridae</taxon>
        <taxon>Pentapetalae</taxon>
        <taxon>asterids</taxon>
        <taxon>campanulids</taxon>
        <taxon>Asterales</taxon>
        <taxon>Asteraceae</taxon>
        <taxon>Carduoideae</taxon>
        <taxon>Cardueae</taxon>
        <taxon>Arctiinae</taxon>
        <taxon>Arctium</taxon>
    </lineage>
</organism>
<evidence type="ECO:0000313" key="1">
    <source>
        <dbReference type="EMBL" id="KAI3684605.1"/>
    </source>
</evidence>
<dbReference type="EMBL" id="CM042058">
    <property type="protein sequence ID" value="KAI3684605.1"/>
    <property type="molecule type" value="Genomic_DNA"/>
</dbReference>
<protein>
    <submittedName>
        <fullName evidence="1">Uncharacterized protein</fullName>
    </submittedName>
</protein>
<keyword evidence="2" id="KW-1185">Reference proteome</keyword>
<name>A0ACB8YGJ2_ARCLA</name>
<comment type="caution">
    <text evidence="1">The sequence shown here is derived from an EMBL/GenBank/DDBJ whole genome shotgun (WGS) entry which is preliminary data.</text>
</comment>
<reference evidence="1 2" key="2">
    <citation type="journal article" date="2022" name="Mol. Ecol. Resour.">
        <title>The genomes of chicory, endive, great burdock and yacon provide insights into Asteraceae paleo-polyploidization history and plant inulin production.</title>
        <authorList>
            <person name="Fan W."/>
            <person name="Wang S."/>
            <person name="Wang H."/>
            <person name="Wang A."/>
            <person name="Jiang F."/>
            <person name="Liu H."/>
            <person name="Zhao H."/>
            <person name="Xu D."/>
            <person name="Zhang Y."/>
        </authorList>
    </citation>
    <scope>NUCLEOTIDE SEQUENCE [LARGE SCALE GENOMIC DNA]</scope>
    <source>
        <strain evidence="2">cv. Niubang</strain>
    </source>
</reference>